<evidence type="ECO:0000259" key="2">
    <source>
        <dbReference type="Pfam" id="PF01182"/>
    </source>
</evidence>
<dbReference type="Gene3D" id="3.40.50.1360">
    <property type="match status" value="1"/>
</dbReference>
<dbReference type="InterPro" id="IPR006148">
    <property type="entry name" value="Glc/Gal-6P_isomerase"/>
</dbReference>
<dbReference type="PANTHER" id="PTHR11054:SF17">
    <property type="entry name" value="6-PHOSPHOGLUCONOLACTONASE 1-RELATED"/>
    <property type="match status" value="1"/>
</dbReference>
<evidence type="ECO:0000313" key="4">
    <source>
        <dbReference type="Proteomes" id="UP001189624"/>
    </source>
</evidence>
<dbReference type="Gramene" id="rna-AYBTSS11_LOCUS5503">
    <property type="protein sequence ID" value="CAJ1931878.1"/>
    <property type="gene ID" value="gene-AYBTSS11_LOCUS5503"/>
</dbReference>
<dbReference type="InterPro" id="IPR039104">
    <property type="entry name" value="6PGL"/>
</dbReference>
<dbReference type="AlphaFoldDB" id="A0AA86S2A7"/>
<name>A0AA86S2A7_9FABA</name>
<evidence type="ECO:0000256" key="1">
    <source>
        <dbReference type="ARBA" id="ARBA00004959"/>
    </source>
</evidence>
<keyword evidence="4" id="KW-1185">Reference proteome</keyword>
<dbReference type="Proteomes" id="UP001189624">
    <property type="component" value="Chromosome 2"/>
</dbReference>
<evidence type="ECO:0000313" key="3">
    <source>
        <dbReference type="EMBL" id="CAJ1931878.1"/>
    </source>
</evidence>
<feature type="domain" description="Glucosamine/galactosamine-6-phosphate isomerase" evidence="2">
    <location>
        <begin position="19"/>
        <end position="103"/>
    </location>
</feature>
<dbReference type="Pfam" id="PF01182">
    <property type="entry name" value="Glucosamine_iso"/>
    <property type="match status" value="1"/>
</dbReference>
<dbReference type="PANTHER" id="PTHR11054">
    <property type="entry name" value="6-PHOSPHOGLUCONOLACTONASE"/>
    <property type="match status" value="1"/>
</dbReference>
<protein>
    <recommendedName>
        <fullName evidence="2">Glucosamine/galactosamine-6-phosphate isomerase domain-containing protein</fullName>
    </recommendedName>
</protein>
<sequence>MALSGGQKNRGELRIHESLDELRTDLADYVAELSEASVKERGVFAIALSGGSLIGLMGKLCEAPYNKTVDWSKWYIFWADERVVAKTHADSNYKLAKDGLLSKGGTEGT</sequence>
<organism evidence="3 4">
    <name type="scientific">Sphenostylis stenocarpa</name>
    <dbReference type="NCBI Taxonomy" id="92480"/>
    <lineage>
        <taxon>Eukaryota</taxon>
        <taxon>Viridiplantae</taxon>
        <taxon>Streptophyta</taxon>
        <taxon>Embryophyta</taxon>
        <taxon>Tracheophyta</taxon>
        <taxon>Spermatophyta</taxon>
        <taxon>Magnoliopsida</taxon>
        <taxon>eudicotyledons</taxon>
        <taxon>Gunneridae</taxon>
        <taxon>Pentapetalae</taxon>
        <taxon>rosids</taxon>
        <taxon>fabids</taxon>
        <taxon>Fabales</taxon>
        <taxon>Fabaceae</taxon>
        <taxon>Papilionoideae</taxon>
        <taxon>50 kb inversion clade</taxon>
        <taxon>NPAAA clade</taxon>
        <taxon>indigoferoid/millettioid clade</taxon>
        <taxon>Phaseoleae</taxon>
        <taxon>Sphenostylis</taxon>
    </lineage>
</organism>
<accession>A0AA86S2A7</accession>
<reference evidence="3" key="1">
    <citation type="submission" date="2023-10" db="EMBL/GenBank/DDBJ databases">
        <authorList>
            <person name="Domelevo Entfellner J.-B."/>
        </authorList>
    </citation>
    <scope>NUCLEOTIDE SEQUENCE</scope>
</reference>
<dbReference type="SUPFAM" id="SSF100950">
    <property type="entry name" value="NagB/RpiA/CoA transferase-like"/>
    <property type="match status" value="1"/>
</dbReference>
<dbReference type="GO" id="GO:0005975">
    <property type="term" value="P:carbohydrate metabolic process"/>
    <property type="evidence" value="ECO:0007669"/>
    <property type="project" value="InterPro"/>
</dbReference>
<dbReference type="InterPro" id="IPR037171">
    <property type="entry name" value="NagB/RpiA_transferase-like"/>
</dbReference>
<comment type="pathway">
    <text evidence="1">Carbohydrate degradation; pentose phosphate pathway.</text>
</comment>
<gene>
    <name evidence="3" type="ORF">AYBTSS11_LOCUS5503</name>
</gene>
<proteinExistence type="predicted"/>
<dbReference type="EMBL" id="OY731399">
    <property type="protein sequence ID" value="CAJ1931878.1"/>
    <property type="molecule type" value="Genomic_DNA"/>
</dbReference>